<dbReference type="AlphaFoldDB" id="A0AAD5RLN9"/>
<sequence>MDNIPVPAPEPLEPRFWSGSTIFFAYLFICLSLALFAIRSIYTQSAKFPPQLKSNRGWPTKLLFATLAAISLSTTWYHMFMFFDWSFKDHLSSGGSEVAFASLATPPSPGDLLSASRSPEKLRAEAWLRNTGLFAQAWGAALDSDARAWWTLQIFPMATAWGMWLGREGARRKINLLTMLVLTFLGFLVAISFAMNLSLLVVLCSRAPRKRPTGSGGSGRQAHGRGRGRQETKTQHQNGGNPETEKEEQPSPWSPTPIDMILFANALFIPWTTSLLKEGADRPTDMDFMGPLLLLHVNVVLLVVGFWVMTGIEMAGFRVPGLLIALILVFPTLINKSDGVLDALGSHPAVTSVGWDVIMCWISVLAWSFIAADE</sequence>
<feature type="transmembrane region" description="Helical" evidence="2">
    <location>
        <begin position="177"/>
        <end position="203"/>
    </location>
</feature>
<evidence type="ECO:0000313" key="4">
    <source>
        <dbReference type="Proteomes" id="UP001201980"/>
    </source>
</evidence>
<reference evidence="3" key="1">
    <citation type="submission" date="2022-07" db="EMBL/GenBank/DDBJ databases">
        <title>Draft genome sequence of Zalerion maritima ATCC 34329, a (micro)plastics degrading marine fungus.</title>
        <authorList>
            <person name="Paco A."/>
            <person name="Goncalves M.F.M."/>
            <person name="Rocha-Santos T.A.P."/>
            <person name="Alves A."/>
        </authorList>
    </citation>
    <scope>NUCLEOTIDE SEQUENCE</scope>
    <source>
        <strain evidence="3">ATCC 34329</strain>
    </source>
</reference>
<feature type="transmembrane region" description="Helical" evidence="2">
    <location>
        <begin position="148"/>
        <end position="165"/>
    </location>
</feature>
<organism evidence="3 4">
    <name type="scientific">Zalerion maritima</name>
    <dbReference type="NCBI Taxonomy" id="339359"/>
    <lineage>
        <taxon>Eukaryota</taxon>
        <taxon>Fungi</taxon>
        <taxon>Dikarya</taxon>
        <taxon>Ascomycota</taxon>
        <taxon>Pezizomycotina</taxon>
        <taxon>Sordariomycetes</taxon>
        <taxon>Lulworthiomycetidae</taxon>
        <taxon>Lulworthiales</taxon>
        <taxon>Lulworthiaceae</taxon>
        <taxon>Zalerion</taxon>
    </lineage>
</organism>
<feature type="transmembrane region" description="Helical" evidence="2">
    <location>
        <begin position="20"/>
        <end position="42"/>
    </location>
</feature>
<dbReference type="Proteomes" id="UP001201980">
    <property type="component" value="Unassembled WGS sequence"/>
</dbReference>
<evidence type="ECO:0000256" key="2">
    <source>
        <dbReference type="SAM" id="Phobius"/>
    </source>
</evidence>
<proteinExistence type="predicted"/>
<evidence type="ECO:0000256" key="1">
    <source>
        <dbReference type="SAM" id="MobiDB-lite"/>
    </source>
</evidence>
<keyword evidence="2" id="KW-1133">Transmembrane helix</keyword>
<feature type="transmembrane region" description="Helical" evidence="2">
    <location>
        <begin position="288"/>
        <end position="309"/>
    </location>
</feature>
<keyword evidence="4" id="KW-1185">Reference proteome</keyword>
<feature type="region of interest" description="Disordered" evidence="1">
    <location>
        <begin position="209"/>
        <end position="253"/>
    </location>
</feature>
<feature type="transmembrane region" description="Helical" evidence="2">
    <location>
        <begin position="315"/>
        <end position="333"/>
    </location>
</feature>
<keyword evidence="2" id="KW-0812">Transmembrane</keyword>
<feature type="transmembrane region" description="Helical" evidence="2">
    <location>
        <begin position="62"/>
        <end position="83"/>
    </location>
</feature>
<feature type="transmembrane region" description="Helical" evidence="2">
    <location>
        <begin position="353"/>
        <end position="372"/>
    </location>
</feature>
<accession>A0AAD5RLN9</accession>
<keyword evidence="2" id="KW-0472">Membrane</keyword>
<dbReference type="EMBL" id="JAKWBI020000307">
    <property type="protein sequence ID" value="KAJ2896891.1"/>
    <property type="molecule type" value="Genomic_DNA"/>
</dbReference>
<gene>
    <name evidence="3" type="ORF">MKZ38_005112</name>
</gene>
<comment type="caution">
    <text evidence="3">The sequence shown here is derived from an EMBL/GenBank/DDBJ whole genome shotgun (WGS) entry which is preliminary data.</text>
</comment>
<name>A0AAD5RLN9_9PEZI</name>
<evidence type="ECO:0000313" key="3">
    <source>
        <dbReference type="EMBL" id="KAJ2896891.1"/>
    </source>
</evidence>
<protein>
    <submittedName>
        <fullName evidence="3">Uncharacterized protein</fullName>
    </submittedName>
</protein>